<reference evidence="2 3" key="1">
    <citation type="submission" date="2023-10" db="EMBL/GenBank/DDBJ databases">
        <authorList>
            <person name="Maclean D."/>
            <person name="Macfadyen A."/>
        </authorList>
    </citation>
    <scope>NUCLEOTIDE SEQUENCE [LARGE SCALE GENOMIC DNA]</scope>
</reference>
<feature type="compositionally biased region" description="Polar residues" evidence="1">
    <location>
        <begin position="278"/>
        <end position="289"/>
    </location>
</feature>
<feature type="compositionally biased region" description="Low complexity" evidence="1">
    <location>
        <begin position="1057"/>
        <end position="1067"/>
    </location>
</feature>
<accession>A0AAV1IEN0</accession>
<sequence length="1630" mass="174151">MEDLIIYGVGTLAVRGARHAFFGPSREARLAAQVHQLSTQVAEQARMIQQLQDQSVGPDTQHTGRASLQEPAPQPASSALPQDSRANALVPRNSGGRSAKRRRAAEQEASHEAKRKRGATTEMPSPAREEAAHISQSHSPTPSHSSPAEDSLHTSTEGTEESSSDGSSSSESGDEPVRPPQCPRKADLSCPEPSSPEPVDDSHSVSDDELPNGSYHPQEPSSSGSEALRSDPEASSSGLELEENPSPEASSDSQSMSKSSTEPSSRSESEDSRPAASPIQSTLTASSTEASDRGSQDSHSRACNMDAPPCDPSEAASGSQERSAGLPAPSHQISSLPEPHEDSPAMATGATGENVHAVPEPSEPARSAGSGHDVPAGEDTQRAGSLERAFSVDCAEEAVGPEGTIAVREEPSEIASHSTDAAEHSESETVPAHEQPSSPSQHGGAEAQQAAAFEKHSHESMSESAVQPEPKQTRSIFQRCTAALTGLLFGSPSTACSRIAQPVANPARAPMAPAPAEELLRPLQAGVSVATQADSMTLEAESGGTAGTATEGNSDAQAVQAVTAAASEAAHAARPIATGVFATGECSMDDAFLTELDRLFQDDERLRTPVHPRPATLEEDTHTASPTQERDQAPVESDTPVHTNRASSEQLVAYDHSTSSTDREASQRGRPDSPASQRCLSASPAPEPSGIWRRSLSPLPAQHAHAGFHAEARAGRDMDLTPDRSPSPVRRAFSASASPGSDGMPGGGCGSLSSRSPSPRRASPGSDGMPGVGYGSLSSRSPSPRRASRSPSRRSWDGAGPGYSALGGLSCSPGRYQDGSPLRSPSGPRYSPASPRYSPASPRYRPPSPRYSTASPRYSPPSPRYSPPSPAYHSPGAVYRSHSPTYSPPCQRYSPRSAVYSPPSLLLRQPSNELFGRQRYMPISPQRGSYRLGYPGTVGDLPVYANSPDSSPARPVRPERLYRRSLSPRQRPRSLRIQAGRLSEGVHSGSRSPRQRSPSPEMPVRRSAVDAYLSSRSLSSRQRSISSQALSGDARVAMHSASRSPSPRHSAERRGSSSRSPSPSRTPDTPESRVERGDTGSPPRGRAQHRSHLNTSRLSSSPNGRGHACFSDCSLCREDTPRPLLGNYSDMGRREEAPGPFEDNITAMECMDSSRRPFCDSLAGLGDLPRPLEDVLARMHHIGETPRPDCDIFDGSGMDIWEKASWAPWKWLEGIIERSHTPAAQQGPSAEFWRIYRRGQPAPEGRGRPHLEHHAAFAGAQPFGSHQPDSDSPHSDLGAQERPRGRARSRTCSSPRLDDSKWRSLFEPTSSAPAASRSGDQRYGSSSALHSPGLPRRQPAAIRSRSRSRSRSPVFHSNRSGSSGRSPTAAPSNARSHSHGSGHTRSAGRSVQSGRQQAERSPSHGPCEEEQNASDHTHSHGRRHSGRAHGRCGRRRRHLRDLLRPRGFLGAWRPLRRRRRSHSHSADAIAAAVASGPARTLDLSLPEAGEEARLPEGIAQAYQANARLFDESPQLRAPPGRARGVLLPSLSPLSASQAHLSDEDTARSPGQGARDEERASMSQRTSLPMRSHRLHSYRGYAMAPKSLKRLYSLEHIPDTYCHDSGTAPEAHSQERSMSPGGSVVDLTMSE</sequence>
<feature type="compositionally biased region" description="Polar residues" evidence="1">
    <location>
        <begin position="1355"/>
        <end position="1373"/>
    </location>
</feature>
<evidence type="ECO:0000256" key="1">
    <source>
        <dbReference type="SAM" id="MobiDB-lite"/>
    </source>
</evidence>
<feature type="compositionally biased region" description="Low complexity" evidence="1">
    <location>
        <begin position="823"/>
        <end position="843"/>
    </location>
</feature>
<feature type="compositionally biased region" description="Polar residues" evidence="1">
    <location>
        <begin position="1093"/>
        <end position="1103"/>
    </location>
</feature>
<evidence type="ECO:0000313" key="2">
    <source>
        <dbReference type="EMBL" id="CAK0785261.1"/>
    </source>
</evidence>
<evidence type="ECO:0000313" key="3">
    <source>
        <dbReference type="Proteomes" id="UP001314263"/>
    </source>
</evidence>
<feature type="compositionally biased region" description="Basic and acidic residues" evidence="1">
    <location>
        <begin position="661"/>
        <end position="671"/>
    </location>
</feature>
<feature type="region of interest" description="Disordered" evidence="1">
    <location>
        <begin position="1602"/>
        <end position="1630"/>
    </location>
</feature>
<feature type="compositionally biased region" description="Low complexity" evidence="1">
    <location>
        <begin position="250"/>
        <end position="264"/>
    </location>
</feature>
<evidence type="ECO:0008006" key="4">
    <source>
        <dbReference type="Google" id="ProtNLM"/>
    </source>
</evidence>
<dbReference type="EMBL" id="CAUYUE010000012">
    <property type="protein sequence ID" value="CAK0785261.1"/>
    <property type="molecule type" value="Genomic_DNA"/>
</dbReference>
<feature type="region of interest" description="Disordered" evidence="1">
    <location>
        <begin position="1260"/>
        <end position="1438"/>
    </location>
</feature>
<feature type="region of interest" description="Disordered" evidence="1">
    <location>
        <begin position="604"/>
        <end position="1105"/>
    </location>
</feature>
<feature type="compositionally biased region" description="Low complexity" evidence="1">
    <location>
        <begin position="988"/>
        <end position="999"/>
    </location>
</feature>
<feature type="compositionally biased region" description="Basic residues" evidence="1">
    <location>
        <begin position="1419"/>
        <end position="1438"/>
    </location>
</feature>
<feature type="compositionally biased region" description="Low complexity" evidence="1">
    <location>
        <begin position="133"/>
        <end position="146"/>
    </location>
</feature>
<feature type="compositionally biased region" description="Basic and acidic residues" evidence="1">
    <location>
        <begin position="1068"/>
        <end position="1078"/>
    </location>
</feature>
<feature type="compositionally biased region" description="Low complexity" evidence="1">
    <location>
        <begin position="1013"/>
        <end position="1031"/>
    </location>
</feature>
<protein>
    <recommendedName>
        <fullName evidence="4">Serine/arginine repetitive matrix protein 2-like</fullName>
    </recommendedName>
</protein>
<feature type="region of interest" description="Disordered" evidence="1">
    <location>
        <begin position="52"/>
        <end position="473"/>
    </location>
</feature>
<feature type="compositionally biased region" description="Basic and acidic residues" evidence="1">
    <location>
        <begin position="1268"/>
        <end position="1284"/>
    </location>
</feature>
<proteinExistence type="predicted"/>
<dbReference type="Proteomes" id="UP001314263">
    <property type="component" value="Unassembled WGS sequence"/>
</dbReference>
<feature type="compositionally biased region" description="Polar residues" evidence="1">
    <location>
        <begin position="52"/>
        <end position="64"/>
    </location>
</feature>
<feature type="compositionally biased region" description="Low complexity" evidence="1">
    <location>
        <begin position="1039"/>
        <end position="1048"/>
    </location>
</feature>
<feature type="compositionally biased region" description="Low complexity" evidence="1">
    <location>
        <begin position="443"/>
        <end position="452"/>
    </location>
</feature>
<feature type="compositionally biased region" description="Low complexity" evidence="1">
    <location>
        <begin position="776"/>
        <end position="785"/>
    </location>
</feature>
<name>A0AAV1IEN0_9CHLO</name>
<comment type="caution">
    <text evidence="2">The sequence shown here is derived from an EMBL/GenBank/DDBJ whole genome shotgun (WGS) entry which is preliminary data.</text>
</comment>
<feature type="compositionally biased region" description="Pro residues" evidence="1">
    <location>
        <begin position="858"/>
        <end position="870"/>
    </location>
</feature>
<gene>
    <name evidence="2" type="ORF">CVIRNUC_008467</name>
</gene>
<feature type="compositionally biased region" description="Basic and acidic residues" evidence="1">
    <location>
        <begin position="290"/>
        <end position="300"/>
    </location>
</feature>
<organism evidence="2 3">
    <name type="scientific">Coccomyxa viridis</name>
    <dbReference type="NCBI Taxonomy" id="1274662"/>
    <lineage>
        <taxon>Eukaryota</taxon>
        <taxon>Viridiplantae</taxon>
        <taxon>Chlorophyta</taxon>
        <taxon>core chlorophytes</taxon>
        <taxon>Trebouxiophyceae</taxon>
        <taxon>Trebouxiophyceae incertae sedis</taxon>
        <taxon>Coccomyxaceae</taxon>
        <taxon>Coccomyxa</taxon>
    </lineage>
</organism>
<keyword evidence="3" id="KW-1185">Reference proteome</keyword>
<feature type="region of interest" description="Disordered" evidence="1">
    <location>
        <begin position="1534"/>
        <end position="1568"/>
    </location>
</feature>
<feature type="compositionally biased region" description="Polar residues" evidence="1">
    <location>
        <begin position="640"/>
        <end position="660"/>
    </location>
</feature>
<feature type="compositionally biased region" description="Basic and acidic residues" evidence="1">
    <location>
        <begin position="708"/>
        <end position="722"/>
    </location>
</feature>
<feature type="compositionally biased region" description="Low complexity" evidence="1">
    <location>
        <begin position="751"/>
        <end position="767"/>
    </location>
</feature>
<feature type="compositionally biased region" description="Low complexity" evidence="1">
    <location>
        <begin position="66"/>
        <end position="84"/>
    </location>
</feature>